<evidence type="ECO:0000313" key="4">
    <source>
        <dbReference type="Proteomes" id="UP000824262"/>
    </source>
</evidence>
<reference evidence="3" key="2">
    <citation type="journal article" date="2021" name="PeerJ">
        <title>Extensive microbial diversity within the chicken gut microbiome revealed by metagenomics and culture.</title>
        <authorList>
            <person name="Gilroy R."/>
            <person name="Ravi A."/>
            <person name="Getino M."/>
            <person name="Pursley I."/>
            <person name="Horton D.L."/>
            <person name="Alikhan N.F."/>
            <person name="Baker D."/>
            <person name="Gharbi K."/>
            <person name="Hall N."/>
            <person name="Watson M."/>
            <person name="Adriaenssens E.M."/>
            <person name="Foster-Nyarko E."/>
            <person name="Jarju S."/>
            <person name="Secka A."/>
            <person name="Antonio M."/>
            <person name="Oren A."/>
            <person name="Chaudhuri R.R."/>
            <person name="La Ragione R."/>
            <person name="Hildebrand F."/>
            <person name="Pallen M.J."/>
        </authorList>
    </citation>
    <scope>NUCLEOTIDE SEQUENCE</scope>
    <source>
        <strain evidence="3">ChiBcolR7-354</strain>
    </source>
</reference>
<dbReference type="Pfam" id="PF18998">
    <property type="entry name" value="Flg_new_2"/>
    <property type="match status" value="1"/>
</dbReference>
<accession>A0A9D0ZFA0</accession>
<keyword evidence="1" id="KW-0732">Signal</keyword>
<evidence type="ECO:0000313" key="3">
    <source>
        <dbReference type="EMBL" id="HIQ79052.1"/>
    </source>
</evidence>
<dbReference type="EMBL" id="DVGA01000074">
    <property type="protein sequence ID" value="HIQ79052.1"/>
    <property type="molecule type" value="Genomic_DNA"/>
</dbReference>
<name>A0A9D0ZFA0_9FIRM</name>
<organism evidence="3 4">
    <name type="scientific">Candidatus Scatomorpha intestinavium</name>
    <dbReference type="NCBI Taxonomy" id="2840922"/>
    <lineage>
        <taxon>Bacteria</taxon>
        <taxon>Bacillati</taxon>
        <taxon>Bacillota</taxon>
        <taxon>Clostridia</taxon>
        <taxon>Eubacteriales</taxon>
        <taxon>Candidatus Scatomorpha</taxon>
    </lineage>
</organism>
<comment type="caution">
    <text evidence="3">The sequence shown here is derived from an EMBL/GenBank/DDBJ whole genome shotgun (WGS) entry which is preliminary data.</text>
</comment>
<evidence type="ECO:0000259" key="2">
    <source>
        <dbReference type="Pfam" id="PF18998"/>
    </source>
</evidence>
<dbReference type="Proteomes" id="UP000824262">
    <property type="component" value="Unassembled WGS sequence"/>
</dbReference>
<protein>
    <recommendedName>
        <fullName evidence="2">Bacterial repeat domain-containing protein</fullName>
    </recommendedName>
</protein>
<gene>
    <name evidence="3" type="ORF">IAB77_07325</name>
</gene>
<evidence type="ECO:0000256" key="1">
    <source>
        <dbReference type="SAM" id="SignalP"/>
    </source>
</evidence>
<sequence>MKKNGVTLPMLIFIAVLCFSVLSFPTTASGNDGGPDAVVGALPELYGQTGGSTFEITANAERGGSVTPSASNGAEGSTVSFTISPYGGYETASIAAITAAGVRLEVGCAEDGSYYFVMPAENVVIDVSFQYLREA</sequence>
<reference evidence="3" key="1">
    <citation type="submission" date="2020-10" db="EMBL/GenBank/DDBJ databases">
        <authorList>
            <person name="Gilroy R."/>
        </authorList>
    </citation>
    <scope>NUCLEOTIDE SEQUENCE</scope>
    <source>
        <strain evidence="3">ChiBcolR7-354</strain>
    </source>
</reference>
<dbReference type="InterPro" id="IPR044060">
    <property type="entry name" value="Bacterial_rp_domain"/>
</dbReference>
<dbReference type="AlphaFoldDB" id="A0A9D0ZFA0"/>
<feature type="domain" description="Bacterial repeat" evidence="2">
    <location>
        <begin position="55"/>
        <end position="131"/>
    </location>
</feature>
<proteinExistence type="predicted"/>
<feature type="chain" id="PRO_5039083473" description="Bacterial repeat domain-containing protein" evidence="1">
    <location>
        <begin position="29"/>
        <end position="135"/>
    </location>
</feature>
<feature type="signal peptide" evidence="1">
    <location>
        <begin position="1"/>
        <end position="28"/>
    </location>
</feature>